<organism evidence="14 15">
    <name type="scientific">Microcaecilia unicolor</name>
    <dbReference type="NCBI Taxonomy" id="1415580"/>
    <lineage>
        <taxon>Eukaryota</taxon>
        <taxon>Metazoa</taxon>
        <taxon>Chordata</taxon>
        <taxon>Craniata</taxon>
        <taxon>Vertebrata</taxon>
        <taxon>Euteleostomi</taxon>
        <taxon>Amphibia</taxon>
        <taxon>Gymnophiona</taxon>
        <taxon>Siphonopidae</taxon>
        <taxon>Microcaecilia</taxon>
    </lineage>
</organism>
<gene>
    <name evidence="15" type="primary">LOC115457430</name>
</gene>
<evidence type="ECO:0000256" key="1">
    <source>
        <dbReference type="ARBA" id="ARBA00004141"/>
    </source>
</evidence>
<proteinExistence type="inferred from homology"/>
<accession>A0A6P7WXR6</accession>
<dbReference type="Gene3D" id="1.20.1070.10">
    <property type="entry name" value="Rhodopsin 7-helix transmembrane proteins"/>
    <property type="match status" value="1"/>
</dbReference>
<keyword evidence="7 12" id="KW-0297">G-protein coupled receptor</keyword>
<dbReference type="InterPro" id="IPR007960">
    <property type="entry name" value="TAS2R"/>
</dbReference>
<evidence type="ECO:0000256" key="6">
    <source>
        <dbReference type="ARBA" id="ARBA00022989"/>
    </source>
</evidence>
<keyword evidence="4 12" id="KW-0716">Sensory transduction</keyword>
<feature type="transmembrane region" description="Helical" evidence="13">
    <location>
        <begin position="110"/>
        <end position="132"/>
    </location>
</feature>
<dbReference type="OrthoDB" id="8876749at2759"/>
<evidence type="ECO:0000256" key="13">
    <source>
        <dbReference type="SAM" id="Phobius"/>
    </source>
</evidence>
<sequence length="340" mass="38488">MDEIKTPDNLAASLSTINKTLLTASFILELTFPFVEALFGIIVNLFIVAVNVAGWARSHRLNSCDLIITCLNSEQVLMQVLNLVPFILFCCPACEKWTNQRAHVLTFLELFLSHTSFWFVACLHVFYCVRIANFRQLPFQWLKARTHCWVPRMLLGSLFTSFIIAFPAQWTFYTFHPIFTHPVLLQNVTGNETFLSLESMTGGQKVVQYAAPLTLLFFSYMLPFLMCCGAAAFLLISLCRHTRQMTLNSSSFRGPSQEAHFKAIRSVAMFCVVFILYFLAIILYRLDALLPLCNRILLCPLILMGFPTIHALILIFTNTKLRQAAARILLCGMCKGGRGA</sequence>
<dbReference type="Pfam" id="PF05296">
    <property type="entry name" value="TAS2R"/>
    <property type="match status" value="1"/>
</dbReference>
<keyword evidence="8 12" id="KW-0472">Membrane</keyword>
<feature type="transmembrane region" description="Helical" evidence="13">
    <location>
        <begin position="76"/>
        <end position="98"/>
    </location>
</feature>
<dbReference type="GeneID" id="115457430"/>
<evidence type="ECO:0000313" key="14">
    <source>
        <dbReference type="Proteomes" id="UP000515156"/>
    </source>
</evidence>
<dbReference type="Proteomes" id="UP000515156">
    <property type="component" value="Chromosome 14"/>
</dbReference>
<dbReference type="SUPFAM" id="SSF81321">
    <property type="entry name" value="Family A G protein-coupled receptor-like"/>
    <property type="match status" value="1"/>
</dbReference>
<evidence type="ECO:0000256" key="7">
    <source>
        <dbReference type="ARBA" id="ARBA00023040"/>
    </source>
</evidence>
<dbReference type="PANTHER" id="PTHR11394:SF47">
    <property type="entry name" value="TASTE RECEPTOR TYPE 2 MEMBER 40"/>
    <property type="match status" value="1"/>
</dbReference>
<keyword evidence="5 12" id="KW-0812">Transmembrane</keyword>
<evidence type="ECO:0000256" key="9">
    <source>
        <dbReference type="ARBA" id="ARBA00023170"/>
    </source>
</evidence>
<comment type="similarity">
    <text evidence="2 11">Belongs to the G-protein coupled receptor T2R family.</text>
</comment>
<evidence type="ECO:0000256" key="2">
    <source>
        <dbReference type="ARBA" id="ARBA00007376"/>
    </source>
</evidence>
<keyword evidence="14" id="KW-1185">Reference proteome</keyword>
<evidence type="ECO:0000313" key="15">
    <source>
        <dbReference type="RefSeq" id="XP_030042709.1"/>
    </source>
</evidence>
<feature type="transmembrane region" description="Helical" evidence="13">
    <location>
        <begin position="37"/>
        <end position="56"/>
    </location>
</feature>
<keyword evidence="3 12" id="KW-0919">Taste</keyword>
<evidence type="ECO:0000256" key="4">
    <source>
        <dbReference type="ARBA" id="ARBA00022606"/>
    </source>
</evidence>
<evidence type="ECO:0000256" key="10">
    <source>
        <dbReference type="ARBA" id="ARBA00023224"/>
    </source>
</evidence>
<dbReference type="RefSeq" id="XP_030042709.1">
    <property type="nucleotide sequence ID" value="XM_030186849.1"/>
</dbReference>
<dbReference type="KEGG" id="muo:115457430"/>
<feature type="transmembrane region" description="Helical" evidence="13">
    <location>
        <begin position="153"/>
        <end position="173"/>
    </location>
</feature>
<dbReference type="PANTHER" id="PTHR11394">
    <property type="entry name" value="TASTE RECEPTOR TYPE 2"/>
    <property type="match status" value="1"/>
</dbReference>
<evidence type="ECO:0000256" key="11">
    <source>
        <dbReference type="RuleBase" id="RU004423"/>
    </source>
</evidence>
<keyword evidence="9 12" id="KW-0675">Receptor</keyword>
<evidence type="ECO:0000256" key="3">
    <source>
        <dbReference type="ARBA" id="ARBA00022480"/>
    </source>
</evidence>
<evidence type="ECO:0000256" key="5">
    <source>
        <dbReference type="ARBA" id="ARBA00022692"/>
    </source>
</evidence>
<feature type="transmembrane region" description="Helical" evidence="13">
    <location>
        <begin position="209"/>
        <end position="236"/>
    </location>
</feature>
<feature type="transmembrane region" description="Helical" evidence="13">
    <location>
        <begin position="295"/>
        <end position="317"/>
    </location>
</feature>
<dbReference type="AlphaFoldDB" id="A0A6P7WXR6"/>
<evidence type="ECO:0000256" key="12">
    <source>
        <dbReference type="RuleBase" id="RU004424"/>
    </source>
</evidence>
<evidence type="ECO:0000256" key="8">
    <source>
        <dbReference type="ARBA" id="ARBA00023136"/>
    </source>
</evidence>
<reference evidence="15" key="1">
    <citation type="submission" date="2025-08" db="UniProtKB">
        <authorList>
            <consortium name="RefSeq"/>
        </authorList>
    </citation>
    <scope>IDENTIFICATION</scope>
</reference>
<dbReference type="GO" id="GO:0033038">
    <property type="term" value="F:bitter taste receptor activity"/>
    <property type="evidence" value="ECO:0007669"/>
    <property type="project" value="InterPro"/>
</dbReference>
<dbReference type="GO" id="GO:0004930">
    <property type="term" value="F:G protein-coupled receptor activity"/>
    <property type="evidence" value="ECO:0007669"/>
    <property type="project" value="UniProtKB-KW"/>
</dbReference>
<protein>
    <recommendedName>
        <fullName evidence="12">Taste receptor type 2</fullName>
    </recommendedName>
</protein>
<dbReference type="InParanoid" id="A0A6P7WXR6"/>
<comment type="subcellular location">
    <subcellularLocation>
        <location evidence="1 12">Membrane</location>
        <topology evidence="1 12">Multi-pass membrane protein</topology>
    </subcellularLocation>
</comment>
<feature type="transmembrane region" description="Helical" evidence="13">
    <location>
        <begin position="263"/>
        <end position="283"/>
    </location>
</feature>
<name>A0A6P7WXR6_9AMPH</name>
<dbReference type="FunFam" id="1.20.1070.10:FF:000055">
    <property type="entry name" value="Taste receptor type 2"/>
    <property type="match status" value="1"/>
</dbReference>
<keyword evidence="6 13" id="KW-1133">Transmembrane helix</keyword>
<keyword evidence="10 12" id="KW-0807">Transducer</keyword>
<dbReference type="GO" id="GO:0016020">
    <property type="term" value="C:membrane"/>
    <property type="evidence" value="ECO:0007669"/>
    <property type="project" value="UniProtKB-SubCell"/>
</dbReference>